<dbReference type="EMBL" id="JAHRWL010000002">
    <property type="protein sequence ID" value="MBV2360591.1"/>
    <property type="molecule type" value="Genomic_DNA"/>
</dbReference>
<reference evidence="3" key="1">
    <citation type="submission" date="2021-06" db="EMBL/GenBank/DDBJ databases">
        <title>Thalassococcus sp. CAU 1522 isolated from sea sand, Republic of Korea.</title>
        <authorList>
            <person name="Kim W."/>
        </authorList>
    </citation>
    <scope>NUCLEOTIDE SEQUENCE</scope>
    <source>
        <strain evidence="3">CAU 1522</strain>
    </source>
</reference>
<evidence type="ECO:0000313" key="3">
    <source>
        <dbReference type="EMBL" id="MBV2360591.1"/>
    </source>
</evidence>
<feature type="chain" id="PRO_5047488051" evidence="2">
    <location>
        <begin position="20"/>
        <end position="61"/>
    </location>
</feature>
<gene>
    <name evidence="3" type="ORF">KUH32_12455</name>
</gene>
<keyword evidence="1" id="KW-0812">Transmembrane</keyword>
<dbReference type="RefSeq" id="WP_217778843.1">
    <property type="nucleotide sequence ID" value="NZ_JAHRWL010000002.1"/>
</dbReference>
<keyword evidence="1" id="KW-0472">Membrane</keyword>
<keyword evidence="4" id="KW-1185">Reference proteome</keyword>
<keyword evidence="2" id="KW-0732">Signal</keyword>
<accession>A0ABS6N996</accession>
<dbReference type="Proteomes" id="UP001166293">
    <property type="component" value="Unassembled WGS sequence"/>
</dbReference>
<evidence type="ECO:0000256" key="1">
    <source>
        <dbReference type="SAM" id="Phobius"/>
    </source>
</evidence>
<evidence type="ECO:0000313" key="4">
    <source>
        <dbReference type="Proteomes" id="UP001166293"/>
    </source>
</evidence>
<organism evidence="3 4">
    <name type="scientific">Thalassococcus arenae</name>
    <dbReference type="NCBI Taxonomy" id="2851652"/>
    <lineage>
        <taxon>Bacteria</taxon>
        <taxon>Pseudomonadati</taxon>
        <taxon>Pseudomonadota</taxon>
        <taxon>Alphaproteobacteria</taxon>
        <taxon>Rhodobacterales</taxon>
        <taxon>Roseobacteraceae</taxon>
        <taxon>Thalassococcus</taxon>
    </lineage>
</organism>
<name>A0ABS6N996_9RHOB</name>
<evidence type="ECO:0000256" key="2">
    <source>
        <dbReference type="SAM" id="SignalP"/>
    </source>
</evidence>
<feature type="signal peptide" evidence="2">
    <location>
        <begin position="1"/>
        <end position="19"/>
    </location>
</feature>
<keyword evidence="1" id="KW-1133">Transmembrane helix</keyword>
<proteinExistence type="predicted"/>
<protein>
    <submittedName>
        <fullName evidence="3">Ferrochelatase</fullName>
    </submittedName>
</protein>
<sequence length="61" mass="5876">MKTLAAAAALGLLAVSAQAGGSEPMMEPVVIADDAAQTSSSAGLVLGLMTVILFGTALASN</sequence>
<comment type="caution">
    <text evidence="3">The sequence shown here is derived from an EMBL/GenBank/DDBJ whole genome shotgun (WGS) entry which is preliminary data.</text>
</comment>
<feature type="transmembrane region" description="Helical" evidence="1">
    <location>
        <begin position="42"/>
        <end position="60"/>
    </location>
</feature>